<comment type="subcellular location">
    <subcellularLocation>
        <location evidence="1">Membrane</location>
        <topology evidence="1">Multi-pass membrane protein</topology>
    </subcellularLocation>
</comment>
<keyword evidence="3 7" id="KW-0812">Transmembrane</keyword>
<dbReference type="InterPro" id="IPR007770">
    <property type="entry name" value="DMP"/>
</dbReference>
<evidence type="ECO:0000256" key="1">
    <source>
        <dbReference type="ARBA" id="ARBA00004141"/>
    </source>
</evidence>
<organism evidence="8 9">
    <name type="scientific">Linum tenue</name>
    <dbReference type="NCBI Taxonomy" id="586396"/>
    <lineage>
        <taxon>Eukaryota</taxon>
        <taxon>Viridiplantae</taxon>
        <taxon>Streptophyta</taxon>
        <taxon>Embryophyta</taxon>
        <taxon>Tracheophyta</taxon>
        <taxon>Spermatophyta</taxon>
        <taxon>Magnoliopsida</taxon>
        <taxon>eudicotyledons</taxon>
        <taxon>Gunneridae</taxon>
        <taxon>Pentapetalae</taxon>
        <taxon>rosids</taxon>
        <taxon>fabids</taxon>
        <taxon>Malpighiales</taxon>
        <taxon>Linaceae</taxon>
        <taxon>Linum</taxon>
    </lineage>
</organism>
<name>A0AAV0P6Y0_9ROSI</name>
<protein>
    <recommendedName>
        <fullName evidence="10">DUF679 domain membrane protein 2</fullName>
    </recommendedName>
</protein>
<keyword evidence="9" id="KW-1185">Reference proteome</keyword>
<keyword evidence="5 7" id="KW-0472">Membrane</keyword>
<feature type="region of interest" description="Disordered" evidence="6">
    <location>
        <begin position="1"/>
        <end position="20"/>
    </location>
</feature>
<dbReference type="PANTHER" id="PTHR31621">
    <property type="entry name" value="PROTEIN DMP3"/>
    <property type="match status" value="1"/>
</dbReference>
<dbReference type="Proteomes" id="UP001154282">
    <property type="component" value="Unassembled WGS sequence"/>
</dbReference>
<dbReference type="GO" id="GO:0005737">
    <property type="term" value="C:cytoplasm"/>
    <property type="evidence" value="ECO:0007669"/>
    <property type="project" value="UniProtKB-ARBA"/>
</dbReference>
<keyword evidence="4 7" id="KW-1133">Transmembrane helix</keyword>
<feature type="transmembrane region" description="Helical" evidence="7">
    <location>
        <begin position="125"/>
        <end position="150"/>
    </location>
</feature>
<evidence type="ECO:0000313" key="8">
    <source>
        <dbReference type="EMBL" id="CAI0466550.1"/>
    </source>
</evidence>
<evidence type="ECO:0008006" key="10">
    <source>
        <dbReference type="Google" id="ProtNLM"/>
    </source>
</evidence>
<evidence type="ECO:0000256" key="4">
    <source>
        <dbReference type="ARBA" id="ARBA00022989"/>
    </source>
</evidence>
<feature type="transmembrane region" description="Helical" evidence="7">
    <location>
        <begin position="156"/>
        <end position="176"/>
    </location>
</feature>
<feature type="transmembrane region" description="Helical" evidence="7">
    <location>
        <begin position="23"/>
        <end position="42"/>
    </location>
</feature>
<dbReference type="GO" id="GO:0016020">
    <property type="term" value="C:membrane"/>
    <property type="evidence" value="ECO:0007669"/>
    <property type="project" value="UniProtKB-SubCell"/>
</dbReference>
<evidence type="ECO:0000256" key="5">
    <source>
        <dbReference type="ARBA" id="ARBA00023136"/>
    </source>
</evidence>
<reference evidence="8" key="1">
    <citation type="submission" date="2022-08" db="EMBL/GenBank/DDBJ databases">
        <authorList>
            <person name="Gutierrez-Valencia J."/>
        </authorList>
    </citation>
    <scope>NUCLEOTIDE SEQUENCE</scope>
</reference>
<evidence type="ECO:0000256" key="3">
    <source>
        <dbReference type="ARBA" id="ARBA00022692"/>
    </source>
</evidence>
<comment type="similarity">
    <text evidence="2">Belongs to the plant DMP1 protein family.</text>
</comment>
<evidence type="ECO:0000256" key="7">
    <source>
        <dbReference type="SAM" id="Phobius"/>
    </source>
</evidence>
<dbReference type="AlphaFoldDB" id="A0AAV0P6Y0"/>
<gene>
    <name evidence="8" type="ORF">LITE_LOCUS37079</name>
</gene>
<dbReference type="Pfam" id="PF05078">
    <property type="entry name" value="DUF679"/>
    <property type="match status" value="1"/>
</dbReference>
<comment type="caution">
    <text evidence="8">The sequence shown here is derived from an EMBL/GenBank/DDBJ whole genome shotgun (WGS) entry which is preliminary data.</text>
</comment>
<feature type="transmembrane region" description="Helical" evidence="7">
    <location>
        <begin position="62"/>
        <end position="80"/>
    </location>
</feature>
<evidence type="ECO:0000256" key="6">
    <source>
        <dbReference type="SAM" id="MobiDB-lite"/>
    </source>
</evidence>
<sequence length="198" mass="21353">MAETGLISSGSPPPRQRSTQDRVYSGLGNMIKMLPTGTVFMFQFLNPVLSNNGKCHNAVNKYLVGALLVVCGFNCCFASFTDSYVDGNGMIHYGVATFKGFWPTSGAGGRDFSGYRVRVGDFFHAFLSLVVFAVVSLLDGNTVSCFYPAFESQEKVLLMALPPVIGVVSSAVFAIFPNKRRGIGYPPASDEDDDNKSS</sequence>
<feature type="compositionally biased region" description="Polar residues" evidence="6">
    <location>
        <begin position="1"/>
        <end position="10"/>
    </location>
</feature>
<proteinExistence type="inferred from homology"/>
<dbReference type="PANTHER" id="PTHR31621:SF66">
    <property type="entry name" value="PROTEIN DMP2"/>
    <property type="match status" value="1"/>
</dbReference>
<evidence type="ECO:0000256" key="2">
    <source>
        <dbReference type="ARBA" id="ARBA00008707"/>
    </source>
</evidence>
<dbReference type="EMBL" id="CAMGYJ010000008">
    <property type="protein sequence ID" value="CAI0466550.1"/>
    <property type="molecule type" value="Genomic_DNA"/>
</dbReference>
<dbReference type="GO" id="GO:0010256">
    <property type="term" value="P:endomembrane system organization"/>
    <property type="evidence" value="ECO:0007669"/>
    <property type="project" value="TreeGrafter"/>
</dbReference>
<evidence type="ECO:0000313" key="9">
    <source>
        <dbReference type="Proteomes" id="UP001154282"/>
    </source>
</evidence>
<accession>A0AAV0P6Y0</accession>